<dbReference type="GO" id="GO:0005737">
    <property type="term" value="C:cytoplasm"/>
    <property type="evidence" value="ECO:0007669"/>
    <property type="project" value="TreeGrafter"/>
</dbReference>
<dbReference type="GO" id="GO:0046872">
    <property type="term" value="F:metal ion binding"/>
    <property type="evidence" value="ECO:0007669"/>
    <property type="project" value="UniProtKB-KW"/>
</dbReference>
<feature type="transmembrane region" description="Helical" evidence="31">
    <location>
        <begin position="380"/>
        <end position="401"/>
    </location>
</feature>
<dbReference type="SUPFAM" id="SSF81324">
    <property type="entry name" value="Voltage-gated potassium channels"/>
    <property type="match status" value="2"/>
</dbReference>
<evidence type="ECO:0000256" key="30">
    <source>
        <dbReference type="SAM" id="MobiDB-lite"/>
    </source>
</evidence>
<keyword evidence="11" id="KW-0132">Cell division</keyword>
<evidence type="ECO:0000256" key="31">
    <source>
        <dbReference type="SAM" id="Phobius"/>
    </source>
</evidence>
<organism evidence="33 34">
    <name type="scientific">Conger conger</name>
    <name type="common">Conger eel</name>
    <name type="synonym">Muraena conger</name>
    <dbReference type="NCBI Taxonomy" id="82655"/>
    <lineage>
        <taxon>Eukaryota</taxon>
        <taxon>Metazoa</taxon>
        <taxon>Chordata</taxon>
        <taxon>Craniata</taxon>
        <taxon>Vertebrata</taxon>
        <taxon>Euteleostomi</taxon>
        <taxon>Actinopterygii</taxon>
        <taxon>Neopterygii</taxon>
        <taxon>Teleostei</taxon>
        <taxon>Anguilliformes</taxon>
        <taxon>Congridae</taxon>
        <taxon>Conger</taxon>
    </lineage>
</organism>
<evidence type="ECO:0000256" key="19">
    <source>
        <dbReference type="ARBA" id="ARBA00023054"/>
    </source>
</evidence>
<dbReference type="InterPro" id="IPR001932">
    <property type="entry name" value="PPM-type_phosphatase-like_dom"/>
</dbReference>
<evidence type="ECO:0000256" key="28">
    <source>
        <dbReference type="RuleBase" id="RU004273"/>
    </source>
</evidence>
<evidence type="ECO:0000256" key="10">
    <source>
        <dbReference type="ARBA" id="ARBA00022600"/>
    </source>
</evidence>
<dbReference type="PROSITE" id="PS51746">
    <property type="entry name" value="PPM_2"/>
    <property type="match status" value="1"/>
</dbReference>
<dbReference type="Pfam" id="PF00149">
    <property type="entry name" value="Metallophos"/>
    <property type="match status" value="1"/>
</dbReference>
<keyword evidence="12 31" id="KW-0812">Transmembrane</keyword>
<reference evidence="33" key="1">
    <citation type="journal article" date="2023" name="Science">
        <title>Genome structures resolve the early diversification of teleost fishes.</title>
        <authorList>
            <person name="Parey E."/>
            <person name="Louis A."/>
            <person name="Montfort J."/>
            <person name="Bouchez O."/>
            <person name="Roques C."/>
            <person name="Iampietro C."/>
            <person name="Lluch J."/>
            <person name="Castinel A."/>
            <person name="Donnadieu C."/>
            <person name="Desvignes T."/>
            <person name="Floi Bucao C."/>
            <person name="Jouanno E."/>
            <person name="Wen M."/>
            <person name="Mejri S."/>
            <person name="Dirks R."/>
            <person name="Jansen H."/>
            <person name="Henkel C."/>
            <person name="Chen W.J."/>
            <person name="Zahm M."/>
            <person name="Cabau C."/>
            <person name="Klopp C."/>
            <person name="Thompson A.W."/>
            <person name="Robinson-Rechavi M."/>
            <person name="Braasch I."/>
            <person name="Lecointre G."/>
            <person name="Bobe J."/>
            <person name="Postlethwait J.H."/>
            <person name="Berthelot C."/>
            <person name="Roest Crollius H."/>
            <person name="Guiguen Y."/>
        </authorList>
    </citation>
    <scope>NUCLEOTIDE SEQUENCE</scope>
    <source>
        <strain evidence="33">Concon-B</strain>
    </source>
</reference>
<evidence type="ECO:0000256" key="29">
    <source>
        <dbReference type="SAM" id="Coils"/>
    </source>
</evidence>
<comment type="cofactor">
    <cofactor evidence="1">
        <name>Mn(2+)</name>
        <dbReference type="ChEBI" id="CHEBI:29035"/>
    </cofactor>
</comment>
<gene>
    <name evidence="33" type="ORF">COCON_G00157500</name>
</gene>
<dbReference type="GO" id="GO:0005730">
    <property type="term" value="C:nucleolus"/>
    <property type="evidence" value="ECO:0007669"/>
    <property type="project" value="UniProtKB-SubCell"/>
</dbReference>
<evidence type="ECO:0000256" key="23">
    <source>
        <dbReference type="ARBA" id="ARBA00023277"/>
    </source>
</evidence>
<accession>A0A9Q1D9E6</accession>
<dbReference type="SUPFAM" id="SSF56300">
    <property type="entry name" value="Metallo-dependent phosphatases"/>
    <property type="match status" value="1"/>
</dbReference>
<evidence type="ECO:0000256" key="8">
    <source>
        <dbReference type="ARBA" id="ARBA00022448"/>
    </source>
</evidence>
<dbReference type="Pfam" id="PF07228">
    <property type="entry name" value="SpoIIE"/>
    <property type="match status" value="1"/>
</dbReference>
<dbReference type="InterPro" id="IPR005821">
    <property type="entry name" value="Ion_trans_dom"/>
</dbReference>
<dbReference type="InterPro" id="IPR027359">
    <property type="entry name" value="Volt_channel_dom_sf"/>
</dbReference>
<dbReference type="GO" id="GO:0004722">
    <property type="term" value="F:protein serine/threonine phosphatase activity"/>
    <property type="evidence" value="ECO:0007669"/>
    <property type="project" value="UniProtKB-EC"/>
</dbReference>
<dbReference type="Gene3D" id="3.60.40.10">
    <property type="entry name" value="PPM-type phosphatase domain"/>
    <property type="match status" value="1"/>
</dbReference>
<keyword evidence="24" id="KW-0407">Ion channel</keyword>
<dbReference type="Proteomes" id="UP001152803">
    <property type="component" value="Unassembled WGS sequence"/>
</dbReference>
<dbReference type="Pfam" id="PF00520">
    <property type="entry name" value="Ion_trans"/>
    <property type="match status" value="2"/>
</dbReference>
<dbReference type="InterPro" id="IPR036457">
    <property type="entry name" value="PPM-type-like_dom_sf"/>
</dbReference>
<dbReference type="SMART" id="SM00332">
    <property type="entry name" value="PP2Cc"/>
    <property type="match status" value="1"/>
</dbReference>
<feature type="transmembrane region" description="Helical" evidence="31">
    <location>
        <begin position="600"/>
        <end position="618"/>
    </location>
</feature>
<comment type="cofactor">
    <cofactor evidence="2">
        <name>Mg(2+)</name>
        <dbReference type="ChEBI" id="CHEBI:18420"/>
    </cofactor>
</comment>
<evidence type="ECO:0000256" key="2">
    <source>
        <dbReference type="ARBA" id="ARBA00001946"/>
    </source>
</evidence>
<feature type="domain" description="PPM-type phosphatase" evidence="32">
    <location>
        <begin position="759"/>
        <end position="1005"/>
    </location>
</feature>
<dbReference type="Pfam" id="PF16891">
    <property type="entry name" value="STPPase_N"/>
    <property type="match status" value="1"/>
</dbReference>
<evidence type="ECO:0000256" key="7">
    <source>
        <dbReference type="ARBA" id="ARBA00006702"/>
    </source>
</evidence>
<sequence length="1094" mass="122981">MVPVKAVSSALLVRGSKPGKNVQLLESEIKGLCLKSREIFLSQPILLELEAPLKICGDIHGQYYDLLRLFEYGGYPPESNYLFLGDYVDRGKQSLETICLLLAYKVKYPENFFLLRGNHECASINRIYGFYDECKRRYNIKLWKTFTDCFNCLPIAAIVDEKIFCCHGGLSPDLQSMEQIRRVMRPTDVPDQGLLCDLLWSDPDKDVLGWGENDRGVSFTFGAEVVAKFLHKHDLDLICRAHQVVEDGYEFFAKRQLVTLFSAPNYCGEFDNAGAMMSVDETLMCSFQHFTAVGDEQHSTTQWPDEEQPEPNEDTLVVSAPQHKERHHFQDSLRRWFSHGKFQIFVVCLVILDVLFVLCELLMDLSIIKSDEGHIAPQVFHYLSLSLLTFFIVELAAKVFAYQQEFFRHKFEVLDGVVVILSFVLDIVYISHEDAFDAVGLLILLRLWRVARIINGLLVSVKNHADHKIQKLKETNKRLIIQINEQEEHHSRIEKPEPSEGTVVLSIPQHKEPSSLRDSLRRLFSHSKFQIFVVCLVILDILFVLFELLMDLKIIKSDEGHIAPQVFHYLSLAVLTFFIVELAAKIFAYQLEFFKRKLEVLDGVVVILSFVLDIVYASNEHAFNATGLLILLRLWRVTRIINGLLVSVQNRADRKIRKLKEANKRLVIQINEQEEHCSRIGSRVLKEYVRHPHAGPWQAAPALSGVGFKSTGCIPMQSLGPRLGMPPECLLPLNSRTVRLSYCCTGSLRAAAETIYKPSAQLTPDQGTALTEHDSSHLSHPSTAGVADGVGGWRDYGVDPSQFSGTLMRTCERLVKEGRFMPSNPVGILTTSYYELLQNKVPLLGSSTACIVVLDRQSHRLHTANLGDSGFLLVRGGEVVHRSDEQQHYFNTPFQLSIAPPEAEGAVLSDSPEAADSSSFDVQLGDIILTATDGLFDNMPDYMILQELKKLKNTNYESIQQTARSIAEQAHVLAYDPNYMSPFAQFACDNGLNVRGLGTLLLLQLSPDPTSMSLCTPFPSCPVIPLGLQPHLRLHLPPPPPFGLQLLSCVIGLQARQNTAMLGRFFPSMFKTEGGEVNMAHLITSHHCACVGTS</sequence>
<dbReference type="EC" id="3.1.3.16" evidence="28"/>
<evidence type="ECO:0000256" key="12">
    <source>
        <dbReference type="ARBA" id="ARBA00022692"/>
    </source>
</evidence>
<feature type="transmembrane region" description="Helical" evidence="31">
    <location>
        <begin position="566"/>
        <end position="588"/>
    </location>
</feature>
<evidence type="ECO:0000313" key="33">
    <source>
        <dbReference type="EMBL" id="KAJ8263293.1"/>
    </source>
</evidence>
<comment type="catalytic activity">
    <reaction evidence="27 28">
        <text>O-phospho-L-threonyl-[protein] + H2O = L-threonyl-[protein] + phosphate</text>
        <dbReference type="Rhea" id="RHEA:47004"/>
        <dbReference type="Rhea" id="RHEA-COMP:11060"/>
        <dbReference type="Rhea" id="RHEA-COMP:11605"/>
        <dbReference type="ChEBI" id="CHEBI:15377"/>
        <dbReference type="ChEBI" id="CHEBI:30013"/>
        <dbReference type="ChEBI" id="CHEBI:43474"/>
        <dbReference type="ChEBI" id="CHEBI:61977"/>
        <dbReference type="EC" id="3.1.3.16"/>
    </reaction>
</comment>
<keyword evidence="25" id="KW-0131">Cell cycle</keyword>
<keyword evidence="22" id="KW-0464">Manganese</keyword>
<comment type="similarity">
    <text evidence="6">Belongs to the PPP phosphatase family. PP-1 subfamily.</text>
</comment>
<dbReference type="InterPro" id="IPR006186">
    <property type="entry name" value="Ser/Thr-sp_prot-phosphatase"/>
</dbReference>
<comment type="caution">
    <text evidence="33">The sequence shown here is derived from an EMBL/GenBank/DDBJ whole genome shotgun (WGS) entry which is preliminary data.</text>
</comment>
<dbReference type="EMBL" id="JAFJMO010000011">
    <property type="protein sequence ID" value="KAJ8263293.1"/>
    <property type="molecule type" value="Genomic_DNA"/>
</dbReference>
<keyword evidence="10" id="KW-0321">Glycogen metabolism</keyword>
<evidence type="ECO:0000256" key="21">
    <source>
        <dbReference type="ARBA" id="ARBA00023136"/>
    </source>
</evidence>
<evidence type="ECO:0000256" key="9">
    <source>
        <dbReference type="ARBA" id="ARBA00022475"/>
    </source>
</evidence>
<keyword evidence="13" id="KW-0479">Metal-binding</keyword>
<keyword evidence="17" id="KW-0904">Protein phosphatase</keyword>
<dbReference type="FunFam" id="3.60.21.10:FF:000004">
    <property type="entry name" value="Serine/threonine-protein phosphatase"/>
    <property type="match status" value="1"/>
</dbReference>
<evidence type="ECO:0000256" key="11">
    <source>
        <dbReference type="ARBA" id="ARBA00022618"/>
    </source>
</evidence>
<evidence type="ECO:0000256" key="24">
    <source>
        <dbReference type="ARBA" id="ARBA00023303"/>
    </source>
</evidence>
<dbReference type="AlphaFoldDB" id="A0A9Q1D9E6"/>
<evidence type="ECO:0000256" key="13">
    <source>
        <dbReference type="ARBA" id="ARBA00022723"/>
    </source>
</evidence>
<dbReference type="GO" id="GO:0051301">
    <property type="term" value="P:cell division"/>
    <property type="evidence" value="ECO:0007669"/>
    <property type="project" value="UniProtKB-KW"/>
</dbReference>
<dbReference type="GO" id="GO:0030171">
    <property type="term" value="F:voltage-gated proton channel activity"/>
    <property type="evidence" value="ECO:0007669"/>
    <property type="project" value="UniProtKB-ARBA"/>
</dbReference>
<dbReference type="FunFam" id="1.20.120.350:FF:000054">
    <property type="entry name" value="voltage-gated hydrogen channel 1"/>
    <property type="match status" value="2"/>
</dbReference>
<dbReference type="FunFam" id="3.60.40.10:FF:000009">
    <property type="entry name" value="Blast:Protein phosphatase PTC7 homolog"/>
    <property type="match status" value="1"/>
</dbReference>
<feature type="coiled-coil region" evidence="29">
    <location>
        <begin position="462"/>
        <end position="489"/>
    </location>
</feature>
<keyword evidence="19 29" id="KW-0175">Coiled coil</keyword>
<dbReference type="GO" id="GO:0034702">
    <property type="term" value="C:monoatomic ion channel complex"/>
    <property type="evidence" value="ECO:0007669"/>
    <property type="project" value="UniProtKB-KW"/>
</dbReference>
<evidence type="ECO:0000256" key="25">
    <source>
        <dbReference type="ARBA" id="ARBA00023306"/>
    </source>
</evidence>
<evidence type="ECO:0000256" key="22">
    <source>
        <dbReference type="ARBA" id="ARBA00023211"/>
    </source>
</evidence>
<evidence type="ECO:0000256" key="5">
    <source>
        <dbReference type="ARBA" id="ARBA00004651"/>
    </source>
</evidence>
<evidence type="ECO:0000256" key="18">
    <source>
        <dbReference type="ARBA" id="ARBA00022989"/>
    </source>
</evidence>
<evidence type="ECO:0000259" key="32">
    <source>
        <dbReference type="PROSITE" id="PS51746"/>
    </source>
</evidence>
<evidence type="ECO:0000256" key="1">
    <source>
        <dbReference type="ARBA" id="ARBA00001936"/>
    </source>
</evidence>
<comment type="catalytic activity">
    <reaction evidence="26">
        <text>O-phospho-L-seryl-[protein] + H2O = L-seryl-[protein] + phosphate</text>
        <dbReference type="Rhea" id="RHEA:20629"/>
        <dbReference type="Rhea" id="RHEA-COMP:9863"/>
        <dbReference type="Rhea" id="RHEA-COMP:11604"/>
        <dbReference type="ChEBI" id="CHEBI:15377"/>
        <dbReference type="ChEBI" id="CHEBI:29999"/>
        <dbReference type="ChEBI" id="CHEBI:43474"/>
        <dbReference type="ChEBI" id="CHEBI:83421"/>
        <dbReference type="EC" id="3.1.3.16"/>
    </reaction>
</comment>
<dbReference type="CDD" id="cd07414">
    <property type="entry name" value="MPP_PP1_PPKL"/>
    <property type="match status" value="1"/>
</dbReference>
<comment type="similarity">
    <text evidence="7">Belongs to the PP2C family.</text>
</comment>
<evidence type="ECO:0000256" key="4">
    <source>
        <dbReference type="ARBA" id="ARBA00004642"/>
    </source>
</evidence>
<keyword evidence="21 31" id="KW-0472">Membrane</keyword>
<dbReference type="InterPro" id="IPR050341">
    <property type="entry name" value="PP1_catalytic_subunit"/>
</dbReference>
<proteinExistence type="inferred from homology"/>
<protein>
    <recommendedName>
        <fullName evidence="28">Serine/threonine-protein phosphatase</fullName>
        <ecNumber evidence="28">3.1.3.16</ecNumber>
    </recommendedName>
</protein>
<evidence type="ECO:0000256" key="14">
    <source>
        <dbReference type="ARBA" id="ARBA00022801"/>
    </source>
</evidence>
<evidence type="ECO:0000313" key="34">
    <source>
        <dbReference type="Proteomes" id="UP001152803"/>
    </source>
</evidence>
<keyword evidence="8" id="KW-0813">Transport</keyword>
<feature type="transmembrane region" description="Helical" evidence="31">
    <location>
        <begin position="529"/>
        <end position="546"/>
    </location>
</feature>
<evidence type="ECO:0000256" key="3">
    <source>
        <dbReference type="ARBA" id="ARBA00004604"/>
    </source>
</evidence>
<keyword evidence="14 28" id="KW-0378">Hydrolase</keyword>
<evidence type="ECO:0000256" key="26">
    <source>
        <dbReference type="ARBA" id="ARBA00047761"/>
    </source>
</evidence>
<comment type="subcellular location">
    <subcellularLocation>
        <location evidence="5">Cell membrane</location>
        <topology evidence="5">Multi-pass membrane protein</topology>
    </subcellularLocation>
    <subcellularLocation>
        <location evidence="3">Nucleus</location>
        <location evidence="3">Nucleolus</location>
    </subcellularLocation>
    <subcellularLocation>
        <location evidence="4">Nucleus</location>
        <location evidence="4">Nucleoplasm</location>
    </subcellularLocation>
</comment>
<evidence type="ECO:0000256" key="16">
    <source>
        <dbReference type="ARBA" id="ARBA00022882"/>
    </source>
</evidence>
<feature type="transmembrane region" description="Helical" evidence="31">
    <location>
        <begin position="344"/>
        <end position="368"/>
    </location>
</feature>
<name>A0A9Q1D9E6_CONCO</name>
<evidence type="ECO:0000256" key="17">
    <source>
        <dbReference type="ARBA" id="ARBA00022912"/>
    </source>
</evidence>
<dbReference type="GO" id="GO:0005977">
    <property type="term" value="P:glycogen metabolic process"/>
    <property type="evidence" value="ECO:0007669"/>
    <property type="project" value="UniProtKB-KW"/>
</dbReference>
<dbReference type="GO" id="GO:0010043">
    <property type="term" value="P:response to zinc ion"/>
    <property type="evidence" value="ECO:0007669"/>
    <property type="project" value="UniProtKB-ARBA"/>
</dbReference>
<dbReference type="SMART" id="SM00331">
    <property type="entry name" value="PP2C_SIG"/>
    <property type="match status" value="1"/>
</dbReference>
<dbReference type="InterPro" id="IPR004843">
    <property type="entry name" value="Calcineurin-like_PHP"/>
</dbReference>
<evidence type="ECO:0000256" key="27">
    <source>
        <dbReference type="ARBA" id="ARBA00048336"/>
    </source>
</evidence>
<evidence type="ECO:0000256" key="6">
    <source>
        <dbReference type="ARBA" id="ARBA00005333"/>
    </source>
</evidence>
<feature type="coiled-coil region" evidence="29">
    <location>
        <begin position="645"/>
        <end position="676"/>
    </location>
</feature>
<dbReference type="Gene3D" id="3.60.21.10">
    <property type="match status" value="1"/>
</dbReference>
<dbReference type="InterPro" id="IPR031675">
    <property type="entry name" value="STPPase_N"/>
</dbReference>
<evidence type="ECO:0000256" key="15">
    <source>
        <dbReference type="ARBA" id="ARBA00022842"/>
    </source>
</evidence>
<keyword evidence="23" id="KW-0119">Carbohydrate metabolism</keyword>
<keyword evidence="9" id="KW-1003">Cell membrane</keyword>
<dbReference type="InterPro" id="IPR029052">
    <property type="entry name" value="Metallo-depent_PP-like"/>
</dbReference>
<dbReference type="PANTHER" id="PTHR11668">
    <property type="entry name" value="SERINE/THREONINE PROTEIN PHOSPHATASE"/>
    <property type="match status" value="1"/>
</dbReference>
<keyword evidence="15" id="KW-0460">Magnesium</keyword>
<dbReference type="SUPFAM" id="SSF81606">
    <property type="entry name" value="PP2C-like"/>
    <property type="match status" value="1"/>
</dbReference>
<keyword evidence="34" id="KW-1185">Reference proteome</keyword>
<dbReference type="GO" id="GO:0005886">
    <property type="term" value="C:plasma membrane"/>
    <property type="evidence" value="ECO:0007669"/>
    <property type="project" value="UniProtKB-SubCell"/>
</dbReference>
<feature type="region of interest" description="Disordered" evidence="30">
    <location>
        <begin position="763"/>
        <end position="784"/>
    </location>
</feature>
<dbReference type="PROSITE" id="PS00125">
    <property type="entry name" value="SER_THR_PHOSPHATASE"/>
    <property type="match status" value="1"/>
</dbReference>
<dbReference type="PRINTS" id="PR00114">
    <property type="entry name" value="STPHPHTASE"/>
</dbReference>
<dbReference type="Gene3D" id="1.20.120.350">
    <property type="entry name" value="Voltage-gated potassium channels. Chain C"/>
    <property type="match status" value="2"/>
</dbReference>
<keyword evidence="16" id="KW-0851">Voltage-gated channel</keyword>
<evidence type="ECO:0000256" key="20">
    <source>
        <dbReference type="ARBA" id="ARBA00023065"/>
    </source>
</evidence>
<dbReference type="SMART" id="SM00156">
    <property type="entry name" value="PP2Ac"/>
    <property type="match status" value="1"/>
</dbReference>
<keyword evidence="20" id="KW-0406">Ion transport</keyword>
<keyword evidence="18 31" id="KW-1133">Transmembrane helix</keyword>
<dbReference type="GO" id="GO:0005654">
    <property type="term" value="C:nucleoplasm"/>
    <property type="evidence" value="ECO:0007669"/>
    <property type="project" value="UniProtKB-SubCell"/>
</dbReference>
<dbReference type="PANTHER" id="PTHR11668:SF204">
    <property type="entry name" value="SERINE_THREONINE-PROTEIN PHOSPHATASE PP1-GAMMA CATALYTIC SUBUNIT"/>
    <property type="match status" value="1"/>
</dbReference>
<dbReference type="OrthoDB" id="10405225at2759"/>